<gene>
    <name evidence="2" type="ORF">E2650_15590</name>
</gene>
<dbReference type="SUPFAM" id="SSF143422">
    <property type="entry name" value="Transposase IS200-like"/>
    <property type="match status" value="1"/>
</dbReference>
<dbReference type="EMBL" id="SUNE01000012">
    <property type="protein sequence ID" value="MDG5901284.1"/>
    <property type="molecule type" value="Genomic_DNA"/>
</dbReference>
<name>A0AAW6QZ39_9GAMM</name>
<dbReference type="PANTHER" id="PTHR34322">
    <property type="entry name" value="TRANSPOSASE, Y1_TNP DOMAIN-CONTAINING"/>
    <property type="match status" value="1"/>
</dbReference>
<evidence type="ECO:0000313" key="2">
    <source>
        <dbReference type="EMBL" id="MDG5901284.1"/>
    </source>
</evidence>
<dbReference type="InterPro" id="IPR002686">
    <property type="entry name" value="Transposase_17"/>
</dbReference>
<dbReference type="AlphaFoldDB" id="A0AAW6QZ39"/>
<comment type="caution">
    <text evidence="2">The sequence shown here is derived from an EMBL/GenBank/DDBJ whole genome shotgun (WGS) entry which is preliminary data.</text>
</comment>
<dbReference type="GO" id="GO:0003677">
    <property type="term" value="F:DNA binding"/>
    <property type="evidence" value="ECO:0007669"/>
    <property type="project" value="InterPro"/>
</dbReference>
<dbReference type="GO" id="GO:0006313">
    <property type="term" value="P:DNA transposition"/>
    <property type="evidence" value="ECO:0007669"/>
    <property type="project" value="InterPro"/>
</dbReference>
<accession>A0AAW6QZ39</accession>
<dbReference type="InterPro" id="IPR036515">
    <property type="entry name" value="Transposase_17_sf"/>
</dbReference>
<proteinExistence type="predicted"/>
<dbReference type="PANTHER" id="PTHR34322:SF2">
    <property type="entry name" value="TRANSPOSASE IS200-LIKE DOMAIN-CONTAINING PROTEIN"/>
    <property type="match status" value="1"/>
</dbReference>
<protein>
    <submittedName>
        <fullName evidence="2">Transposase</fullName>
    </submittedName>
</protein>
<sequence>MTSARRMLIDANTTPFYHVINRCVRRAFLCGEDKLTGRSYEHRRGWIVDKIKALSTIFCIDICAYAVMNNHYHLVLKIDVEKAKSLTQKDIISRWCQITKGHAIATKYMNGDALIDGERMLLDGLIAEWQERLSSISWFMRCLNEEIARKANREDACKGAFWEGRFKSQALLDEQALLACMMYVDLNPIRAGIADSLQSSDFTSIQERLNALSPNSVTQLITQPPVDNTQPLPRKSLAKFEGATHIHQQTGIPFHFADYLELIDWTGRAIRHDKKGFIDNLRPKLLNELGIASDAWLLSAKEFRRQYSGVSGRWDAMCAFKHKQGGKWCRGKSHSQALHPEQINALTLR</sequence>
<feature type="domain" description="Transposase IS200-like" evidence="1">
    <location>
        <begin position="13"/>
        <end position="187"/>
    </location>
</feature>
<dbReference type="SMART" id="SM01321">
    <property type="entry name" value="Y1_Tnp"/>
    <property type="match status" value="1"/>
</dbReference>
<dbReference type="GO" id="GO:0004803">
    <property type="term" value="F:transposase activity"/>
    <property type="evidence" value="ECO:0007669"/>
    <property type="project" value="InterPro"/>
</dbReference>
<dbReference type="Proteomes" id="UP001152518">
    <property type="component" value="Unassembled WGS sequence"/>
</dbReference>
<evidence type="ECO:0000259" key="1">
    <source>
        <dbReference type="SMART" id="SM01321"/>
    </source>
</evidence>
<dbReference type="Gene3D" id="3.30.70.1290">
    <property type="entry name" value="Transposase IS200-like"/>
    <property type="match status" value="1"/>
</dbReference>
<reference evidence="2" key="2">
    <citation type="submission" date="2019-04" db="EMBL/GenBank/DDBJ databases">
        <authorList>
            <person name="Zou H."/>
        </authorList>
    </citation>
    <scope>NUCLEOTIDE SEQUENCE</scope>
    <source>
        <strain evidence="2">2015oxa</strain>
    </source>
</reference>
<organism evidence="2">
    <name type="scientific">Shewanella xiamenensis</name>
    <dbReference type="NCBI Taxonomy" id="332186"/>
    <lineage>
        <taxon>Bacteria</taxon>
        <taxon>Pseudomonadati</taxon>
        <taxon>Pseudomonadota</taxon>
        <taxon>Gammaproteobacteria</taxon>
        <taxon>Alteromonadales</taxon>
        <taxon>Shewanellaceae</taxon>
        <taxon>Shewanella</taxon>
    </lineage>
</organism>
<reference evidence="2" key="1">
    <citation type="journal article" date="2019" name="Int J Environ Res Public Health">
        <title>Characterization of Chromosome-Mediated BlaOXA-894 in Shewanella xiamenensis Isolated from Pig Wastewater.</title>
        <authorList>
            <person name="Zou H."/>
            <person name="Zhou Z."/>
            <person name="Xia H."/>
            <person name="Zhao Q."/>
            <person name="Li X."/>
        </authorList>
    </citation>
    <scope>NUCLEOTIDE SEQUENCE</scope>
    <source>
        <strain evidence="2">2015oxa</strain>
    </source>
</reference>
<dbReference type="RefSeq" id="WP_279255508.1">
    <property type="nucleotide sequence ID" value="NZ_SUNE01000012.1"/>
</dbReference>